<feature type="region of interest" description="Disordered" evidence="2">
    <location>
        <begin position="67"/>
        <end position="86"/>
    </location>
</feature>
<dbReference type="SMR" id="A0A251PVE4"/>
<gene>
    <name evidence="4" type="ORF">PRUPE_3G049100</name>
</gene>
<reference evidence="4 5" key="1">
    <citation type="journal article" date="2013" name="Nat. Genet.">
        <title>The high-quality draft genome of peach (Prunus persica) identifies unique patterns of genetic diversity, domestication and genome evolution.</title>
        <authorList>
            <consortium name="International Peach Genome Initiative"/>
            <person name="Verde I."/>
            <person name="Abbott A.G."/>
            <person name="Scalabrin S."/>
            <person name="Jung S."/>
            <person name="Shu S."/>
            <person name="Marroni F."/>
            <person name="Zhebentyayeva T."/>
            <person name="Dettori M.T."/>
            <person name="Grimwood J."/>
            <person name="Cattonaro F."/>
            <person name="Zuccolo A."/>
            <person name="Rossini L."/>
            <person name="Jenkins J."/>
            <person name="Vendramin E."/>
            <person name="Meisel L.A."/>
            <person name="Decroocq V."/>
            <person name="Sosinski B."/>
            <person name="Prochnik S."/>
            <person name="Mitros T."/>
            <person name="Policriti A."/>
            <person name="Cipriani G."/>
            <person name="Dondini L."/>
            <person name="Ficklin S."/>
            <person name="Goodstein D.M."/>
            <person name="Xuan P."/>
            <person name="Del Fabbro C."/>
            <person name="Aramini V."/>
            <person name="Copetti D."/>
            <person name="Gonzalez S."/>
            <person name="Horner D.S."/>
            <person name="Falchi R."/>
            <person name="Lucas S."/>
            <person name="Mica E."/>
            <person name="Maldonado J."/>
            <person name="Lazzari B."/>
            <person name="Bielenberg D."/>
            <person name="Pirona R."/>
            <person name="Miculan M."/>
            <person name="Barakat A."/>
            <person name="Testolin R."/>
            <person name="Stella A."/>
            <person name="Tartarini S."/>
            <person name="Tonutti P."/>
            <person name="Arus P."/>
            <person name="Orellana A."/>
            <person name="Wells C."/>
            <person name="Main D."/>
            <person name="Vizzotto G."/>
            <person name="Silva H."/>
            <person name="Salamini F."/>
            <person name="Schmutz J."/>
            <person name="Morgante M."/>
            <person name="Rokhsar D.S."/>
        </authorList>
    </citation>
    <scope>NUCLEOTIDE SEQUENCE [LARGE SCALE GENOMIC DNA]</scope>
    <source>
        <strain evidence="5">cv. Nemared</strain>
    </source>
</reference>
<evidence type="ECO:0000256" key="1">
    <source>
        <dbReference type="ARBA" id="ARBA00005474"/>
    </source>
</evidence>
<dbReference type="GO" id="GO:0005634">
    <property type="term" value="C:nucleus"/>
    <property type="evidence" value="ECO:0000318"/>
    <property type="project" value="GO_Central"/>
</dbReference>
<dbReference type="Pfam" id="PF03195">
    <property type="entry name" value="LOB"/>
    <property type="match status" value="1"/>
</dbReference>
<feature type="domain" description="LOB" evidence="3">
    <location>
        <begin position="89"/>
        <end position="190"/>
    </location>
</feature>
<keyword evidence="5" id="KW-1185">Reference proteome</keyword>
<dbReference type="InterPro" id="IPR004883">
    <property type="entry name" value="LOB"/>
</dbReference>
<dbReference type="OrthoDB" id="1893065at2759"/>
<feature type="compositionally biased region" description="Low complexity" evidence="2">
    <location>
        <begin position="268"/>
        <end position="284"/>
    </location>
</feature>
<organism evidence="4 5">
    <name type="scientific">Prunus persica</name>
    <name type="common">Peach</name>
    <name type="synonym">Amygdalus persica</name>
    <dbReference type="NCBI Taxonomy" id="3760"/>
    <lineage>
        <taxon>Eukaryota</taxon>
        <taxon>Viridiplantae</taxon>
        <taxon>Streptophyta</taxon>
        <taxon>Embryophyta</taxon>
        <taxon>Tracheophyta</taxon>
        <taxon>Spermatophyta</taxon>
        <taxon>Magnoliopsida</taxon>
        <taxon>eudicotyledons</taxon>
        <taxon>Gunneridae</taxon>
        <taxon>Pentapetalae</taxon>
        <taxon>rosids</taxon>
        <taxon>fabids</taxon>
        <taxon>Rosales</taxon>
        <taxon>Rosaceae</taxon>
        <taxon>Amygdaloideae</taxon>
        <taxon>Amygdaleae</taxon>
        <taxon>Prunus</taxon>
    </lineage>
</organism>
<evidence type="ECO:0000256" key="2">
    <source>
        <dbReference type="SAM" id="MobiDB-lite"/>
    </source>
</evidence>
<dbReference type="Proteomes" id="UP000006882">
    <property type="component" value="Chromosome G3"/>
</dbReference>
<protein>
    <recommendedName>
        <fullName evidence="3">LOB domain-containing protein</fullName>
    </recommendedName>
</protein>
<name>A0A251PVE4_PRUPE</name>
<dbReference type="PANTHER" id="PTHR31301">
    <property type="entry name" value="LOB DOMAIN-CONTAINING PROTEIN 4-RELATED"/>
    <property type="match status" value="1"/>
</dbReference>
<accession>A0A251PVE4</accession>
<sequence>MCPPFLSSLPIPHPTSPFISIEKIRETPQKKKPHQEKKPPLPPPPETHSITNNTSTQKEIIMSSISNHTHHQIPTPTTPTTTKGNGNAQACAACKYQRRKCAPDCILAPFFPHDRQRQFLNAHKLFGVSNITKIIKHLNLSDKEEAMRTIIFQSDIRANDPVGGCYRIIRELQRLIEYNKAELDIVLHQLAICRAQAQAQQQQQQNQIQIPEVGDQNSCDQLINMDPLSFYNNQVAHYHYVQPHPHALPAVQQQQQQQEVPYVLVQNNNINSPNSNSNNNNNNPHQHLHEDMNMWAMQDSMSSLDIKHGGGMNANDCEDLKPFVEIPCDDDQRNGEVRFQPEDIGDHQQRFVVPNTKLLISS</sequence>
<dbReference type="PANTHER" id="PTHR31301:SF67">
    <property type="entry name" value="LOB DOMAIN-CONTAINING PROTEIN 22"/>
    <property type="match status" value="1"/>
</dbReference>
<dbReference type="EMBL" id="CM007653">
    <property type="protein sequence ID" value="ONI15547.1"/>
    <property type="molecule type" value="Genomic_DNA"/>
</dbReference>
<dbReference type="AlphaFoldDB" id="A0A251PVE4"/>
<dbReference type="STRING" id="3760.A0A251PVE4"/>
<dbReference type="GO" id="GO:0006355">
    <property type="term" value="P:regulation of DNA-templated transcription"/>
    <property type="evidence" value="ECO:0000318"/>
    <property type="project" value="GO_Central"/>
</dbReference>
<evidence type="ECO:0000313" key="5">
    <source>
        <dbReference type="Proteomes" id="UP000006882"/>
    </source>
</evidence>
<feature type="region of interest" description="Disordered" evidence="2">
    <location>
        <begin position="24"/>
        <end position="52"/>
    </location>
</feature>
<dbReference type="PROSITE" id="PS50891">
    <property type="entry name" value="LOB"/>
    <property type="match status" value="1"/>
</dbReference>
<evidence type="ECO:0000313" key="4">
    <source>
        <dbReference type="EMBL" id="ONI15547.1"/>
    </source>
</evidence>
<evidence type="ECO:0000259" key="3">
    <source>
        <dbReference type="PROSITE" id="PS50891"/>
    </source>
</evidence>
<dbReference type="GO" id="GO:0001216">
    <property type="term" value="F:DNA-binding transcription activator activity"/>
    <property type="evidence" value="ECO:0000318"/>
    <property type="project" value="GO_Central"/>
</dbReference>
<comment type="similarity">
    <text evidence="1">Belongs to the LOB domain-containing protein family.</text>
</comment>
<dbReference type="Gramene" id="ONI15547">
    <property type="protein sequence ID" value="ONI15547"/>
    <property type="gene ID" value="PRUPE_3G049100"/>
</dbReference>
<feature type="region of interest" description="Disordered" evidence="2">
    <location>
        <begin position="268"/>
        <end position="287"/>
    </location>
</feature>
<proteinExistence type="inferred from homology"/>